<keyword evidence="3" id="KW-1185">Reference proteome</keyword>
<gene>
    <name evidence="1" type="ORF">SEVIR_5G442500v2</name>
    <name evidence="2" type="ORF">SEVIR_5G442900v2</name>
</gene>
<organism evidence="1 3">
    <name type="scientific">Setaria viridis</name>
    <name type="common">Green bristlegrass</name>
    <name type="synonym">Setaria italica subsp. viridis</name>
    <dbReference type="NCBI Taxonomy" id="4556"/>
    <lineage>
        <taxon>Eukaryota</taxon>
        <taxon>Viridiplantae</taxon>
        <taxon>Streptophyta</taxon>
        <taxon>Embryophyta</taxon>
        <taxon>Tracheophyta</taxon>
        <taxon>Spermatophyta</taxon>
        <taxon>Magnoliopsida</taxon>
        <taxon>Liliopsida</taxon>
        <taxon>Poales</taxon>
        <taxon>Poaceae</taxon>
        <taxon>PACMAD clade</taxon>
        <taxon>Panicoideae</taxon>
        <taxon>Panicodae</taxon>
        <taxon>Paniceae</taxon>
        <taxon>Cenchrinae</taxon>
        <taxon>Setaria</taxon>
    </lineage>
</organism>
<evidence type="ECO:0000313" key="3">
    <source>
        <dbReference type="Proteomes" id="UP000298652"/>
    </source>
</evidence>
<dbReference type="Gramene" id="TKW18616">
    <property type="protein sequence ID" value="TKW18616"/>
    <property type="gene ID" value="SEVIR_5G442900v2"/>
</dbReference>
<protein>
    <submittedName>
        <fullName evidence="1">Uncharacterized protein</fullName>
    </submittedName>
</protein>
<evidence type="ECO:0000313" key="1">
    <source>
        <dbReference type="EMBL" id="TKW18611.1"/>
    </source>
</evidence>
<sequence length="104" mass="11991">MLIEVIDSNEGLHMLLTSNPKWSWLLTDGGKFSMKSLKDLVVQAHREGWTLGKKQFSLENLIVSSIRTLKFKNALIKYNLPDDNQIEDFFSFERCYFYVGQAAA</sequence>
<dbReference type="EMBL" id="CM016556">
    <property type="protein sequence ID" value="TKW18611.1"/>
    <property type="molecule type" value="Genomic_DNA"/>
</dbReference>
<accession>A0A4U6UQ51</accession>
<evidence type="ECO:0000313" key="2">
    <source>
        <dbReference type="EMBL" id="TKW18616.1"/>
    </source>
</evidence>
<dbReference type="EMBL" id="CM016556">
    <property type="protein sequence ID" value="TKW18616.1"/>
    <property type="molecule type" value="Genomic_DNA"/>
</dbReference>
<dbReference type="Gramene" id="TKW18611">
    <property type="protein sequence ID" value="TKW18611"/>
    <property type="gene ID" value="SEVIR_5G442500v2"/>
</dbReference>
<reference evidence="1 3" key="1">
    <citation type="submission" date="2019-03" db="EMBL/GenBank/DDBJ databases">
        <title>WGS assembly of Setaria viridis.</title>
        <authorList>
            <person name="Huang P."/>
            <person name="Jenkins J."/>
            <person name="Grimwood J."/>
            <person name="Barry K."/>
            <person name="Healey A."/>
            <person name="Mamidi S."/>
            <person name="Sreedasyam A."/>
            <person name="Shu S."/>
            <person name="Feldman M."/>
            <person name="Wu J."/>
            <person name="Yu Y."/>
            <person name="Chen C."/>
            <person name="Johnson J."/>
            <person name="Rokhsar D."/>
            <person name="Baxter I."/>
            <person name="Schmutz J."/>
            <person name="Brutnell T."/>
            <person name="Kellogg E."/>
        </authorList>
    </citation>
    <scope>NUCLEOTIDE SEQUENCE [LARGE SCALE GENOMIC DNA]</scope>
    <source>
        <strain evidence="3">cv. A10</strain>
    </source>
</reference>
<dbReference type="Proteomes" id="UP000298652">
    <property type="component" value="Chromosome 5"/>
</dbReference>
<dbReference type="AlphaFoldDB" id="A0A4U6UQ51"/>
<proteinExistence type="predicted"/>
<name>A0A4U6UQ51_SETVI</name>